<dbReference type="GO" id="GO:0003723">
    <property type="term" value="F:RNA binding"/>
    <property type="evidence" value="ECO:0007669"/>
    <property type="project" value="UniProtKB-KW"/>
</dbReference>
<evidence type="ECO:0000256" key="1">
    <source>
        <dbReference type="ARBA" id="ARBA00004123"/>
    </source>
</evidence>
<evidence type="ECO:0000256" key="3">
    <source>
        <dbReference type="ARBA" id="ARBA00023242"/>
    </source>
</evidence>
<dbReference type="SUPFAM" id="SSF68906">
    <property type="entry name" value="SAP domain"/>
    <property type="match status" value="1"/>
</dbReference>
<dbReference type="InterPro" id="IPR003034">
    <property type="entry name" value="SAP_dom"/>
</dbReference>
<dbReference type="GO" id="GO:0043565">
    <property type="term" value="F:sequence-specific DNA binding"/>
    <property type="evidence" value="ECO:0007669"/>
    <property type="project" value="TreeGrafter"/>
</dbReference>
<organism evidence="4">
    <name type="scientific">Cyprideis torosa</name>
    <dbReference type="NCBI Taxonomy" id="163714"/>
    <lineage>
        <taxon>Eukaryota</taxon>
        <taxon>Metazoa</taxon>
        <taxon>Ecdysozoa</taxon>
        <taxon>Arthropoda</taxon>
        <taxon>Crustacea</taxon>
        <taxon>Oligostraca</taxon>
        <taxon>Ostracoda</taxon>
        <taxon>Podocopa</taxon>
        <taxon>Podocopida</taxon>
        <taxon>Cytherocopina</taxon>
        <taxon>Cytheroidea</taxon>
        <taxon>Cytherideidae</taxon>
        <taxon>Cyprideis</taxon>
    </lineage>
</organism>
<dbReference type="SMART" id="SM00513">
    <property type="entry name" value="SAP"/>
    <property type="match status" value="1"/>
</dbReference>
<protein>
    <submittedName>
        <fullName evidence="4">Uncharacterized protein</fullName>
    </submittedName>
</protein>
<dbReference type="Gene3D" id="1.10.720.30">
    <property type="entry name" value="SAP domain"/>
    <property type="match status" value="1"/>
</dbReference>
<dbReference type="GO" id="GO:0050684">
    <property type="term" value="P:regulation of mRNA processing"/>
    <property type="evidence" value="ECO:0007669"/>
    <property type="project" value="TreeGrafter"/>
</dbReference>
<dbReference type="GO" id="GO:0005634">
    <property type="term" value="C:nucleus"/>
    <property type="evidence" value="ECO:0007669"/>
    <property type="project" value="UniProtKB-SubCell"/>
</dbReference>
<reference evidence="4" key="1">
    <citation type="submission" date="2020-11" db="EMBL/GenBank/DDBJ databases">
        <authorList>
            <person name="Tran Van P."/>
        </authorList>
    </citation>
    <scope>NUCLEOTIDE SEQUENCE</scope>
</reference>
<dbReference type="PANTHER" id="PTHR15683">
    <property type="entry name" value="SCAFFOLD ATTACHMENT FACTOR B-RELATED"/>
    <property type="match status" value="1"/>
</dbReference>
<sequence>MSTEIIFEERRLTELRVIDLKAELERRSLDKNGVKSQLMERLKEAMENEGLDPESHIFQVGKSGAGETPGKTKRSEADESVVSSVFCDLVLLNNRAHGDGGTK</sequence>
<name>A0A7R8WW21_9CRUS</name>
<accession>A0A7R8WW21</accession>
<evidence type="ECO:0000256" key="2">
    <source>
        <dbReference type="ARBA" id="ARBA00022884"/>
    </source>
</evidence>
<dbReference type="GO" id="GO:0006357">
    <property type="term" value="P:regulation of transcription by RNA polymerase II"/>
    <property type="evidence" value="ECO:0007669"/>
    <property type="project" value="TreeGrafter"/>
</dbReference>
<dbReference type="EMBL" id="OB677125">
    <property type="protein sequence ID" value="CAD7236191.1"/>
    <property type="molecule type" value="Genomic_DNA"/>
</dbReference>
<proteinExistence type="predicted"/>
<dbReference type="PANTHER" id="PTHR15683:SF8">
    <property type="entry name" value="SCAFFOLD ATTACHMENT FACTOR B, ISOFORM B"/>
    <property type="match status" value="1"/>
</dbReference>
<dbReference type="OrthoDB" id="79455at2759"/>
<gene>
    <name evidence="4" type="ORF">CTOB1V02_LOCUS14006</name>
</gene>
<feature type="non-terminal residue" evidence="4">
    <location>
        <position position="1"/>
    </location>
</feature>
<comment type="subcellular location">
    <subcellularLocation>
        <location evidence="1">Nucleus</location>
    </subcellularLocation>
</comment>
<evidence type="ECO:0000313" key="4">
    <source>
        <dbReference type="EMBL" id="CAD7236191.1"/>
    </source>
</evidence>
<dbReference type="InterPro" id="IPR036361">
    <property type="entry name" value="SAP_dom_sf"/>
</dbReference>
<dbReference type="AlphaFoldDB" id="A0A7R8WW21"/>
<dbReference type="Pfam" id="PF02037">
    <property type="entry name" value="SAP"/>
    <property type="match status" value="1"/>
</dbReference>
<keyword evidence="2" id="KW-0694">RNA-binding</keyword>
<dbReference type="InterPro" id="IPR051738">
    <property type="entry name" value="SAF_Modulators"/>
</dbReference>
<keyword evidence="3" id="KW-0539">Nucleus</keyword>
<dbReference type="PROSITE" id="PS50800">
    <property type="entry name" value="SAP"/>
    <property type="match status" value="1"/>
</dbReference>